<keyword evidence="2" id="KW-0964">Secreted</keyword>
<comment type="caution">
    <text evidence="13">The sequence shown here is derived from an EMBL/GenBank/DDBJ whole genome shotgun (WGS) entry which is preliminary data.</text>
</comment>
<evidence type="ECO:0000256" key="5">
    <source>
        <dbReference type="ARBA" id="ARBA00022801"/>
    </source>
</evidence>
<dbReference type="Pfam" id="PF16030">
    <property type="entry name" value="GD_N"/>
    <property type="match status" value="1"/>
</dbReference>
<evidence type="ECO:0000256" key="4">
    <source>
        <dbReference type="ARBA" id="ARBA00022729"/>
    </source>
</evidence>
<comment type="subcellular location">
    <subcellularLocation>
        <location evidence="1">Secreted</location>
    </subcellularLocation>
</comment>
<dbReference type="InterPro" id="IPR001254">
    <property type="entry name" value="Trypsin_dom"/>
</dbReference>
<dbReference type="GO" id="GO:0004252">
    <property type="term" value="F:serine-type endopeptidase activity"/>
    <property type="evidence" value="ECO:0007669"/>
    <property type="project" value="InterPro"/>
</dbReference>
<evidence type="ECO:0000256" key="9">
    <source>
        <dbReference type="RuleBase" id="RU363034"/>
    </source>
</evidence>
<dbReference type="Pfam" id="PF00089">
    <property type="entry name" value="Trypsin"/>
    <property type="match status" value="1"/>
</dbReference>
<evidence type="ECO:0000256" key="10">
    <source>
        <dbReference type="SAM" id="MobiDB-lite"/>
    </source>
</evidence>
<dbReference type="PROSITE" id="PS00135">
    <property type="entry name" value="TRYPSIN_SER"/>
    <property type="match status" value="1"/>
</dbReference>
<evidence type="ECO:0000256" key="8">
    <source>
        <dbReference type="ARBA" id="ARBA00023157"/>
    </source>
</evidence>
<feature type="domain" description="Peptidase S1" evidence="12">
    <location>
        <begin position="410"/>
        <end position="667"/>
    </location>
</feature>
<evidence type="ECO:0000313" key="14">
    <source>
        <dbReference type="Proteomes" id="UP001152888"/>
    </source>
</evidence>
<keyword evidence="5 9" id="KW-0378">Hydrolase</keyword>
<reference evidence="13" key="1">
    <citation type="submission" date="2022-03" db="EMBL/GenBank/DDBJ databases">
        <authorList>
            <person name="Sayadi A."/>
        </authorList>
    </citation>
    <scope>NUCLEOTIDE SEQUENCE</scope>
</reference>
<evidence type="ECO:0000256" key="1">
    <source>
        <dbReference type="ARBA" id="ARBA00004613"/>
    </source>
</evidence>
<dbReference type="InterPro" id="IPR001314">
    <property type="entry name" value="Peptidase_S1A"/>
</dbReference>
<dbReference type="InterPro" id="IPR009003">
    <property type="entry name" value="Peptidase_S1_PA"/>
</dbReference>
<organism evidence="13 14">
    <name type="scientific">Acanthoscelides obtectus</name>
    <name type="common">Bean weevil</name>
    <name type="synonym">Bruchus obtectus</name>
    <dbReference type="NCBI Taxonomy" id="200917"/>
    <lineage>
        <taxon>Eukaryota</taxon>
        <taxon>Metazoa</taxon>
        <taxon>Ecdysozoa</taxon>
        <taxon>Arthropoda</taxon>
        <taxon>Hexapoda</taxon>
        <taxon>Insecta</taxon>
        <taxon>Pterygota</taxon>
        <taxon>Neoptera</taxon>
        <taxon>Endopterygota</taxon>
        <taxon>Coleoptera</taxon>
        <taxon>Polyphaga</taxon>
        <taxon>Cucujiformia</taxon>
        <taxon>Chrysomeloidea</taxon>
        <taxon>Chrysomelidae</taxon>
        <taxon>Bruchinae</taxon>
        <taxon>Bruchini</taxon>
        <taxon>Acanthoscelides</taxon>
    </lineage>
</organism>
<keyword evidence="6 9" id="KW-0720">Serine protease</keyword>
<feature type="compositionally biased region" description="Polar residues" evidence="10">
    <location>
        <begin position="334"/>
        <end position="364"/>
    </location>
</feature>
<dbReference type="SMART" id="SM00020">
    <property type="entry name" value="Tryp_SPc"/>
    <property type="match status" value="1"/>
</dbReference>
<feature type="region of interest" description="Disordered" evidence="10">
    <location>
        <begin position="293"/>
        <end position="318"/>
    </location>
</feature>
<evidence type="ECO:0000256" key="2">
    <source>
        <dbReference type="ARBA" id="ARBA00022525"/>
    </source>
</evidence>
<dbReference type="CDD" id="cd00190">
    <property type="entry name" value="Tryp_SPc"/>
    <property type="match status" value="1"/>
</dbReference>
<dbReference type="PANTHER" id="PTHR24260:SF143">
    <property type="entry name" value="SERINE PROTEASE GD-LIKE PROTEIN"/>
    <property type="match status" value="1"/>
</dbReference>
<keyword evidence="7" id="KW-0865">Zymogen</keyword>
<evidence type="ECO:0000256" key="11">
    <source>
        <dbReference type="SAM" id="SignalP"/>
    </source>
</evidence>
<dbReference type="AlphaFoldDB" id="A0A9P0PXF4"/>
<feature type="signal peptide" evidence="11">
    <location>
        <begin position="1"/>
        <end position="24"/>
    </location>
</feature>
<feature type="compositionally biased region" description="Polar residues" evidence="10">
    <location>
        <begin position="158"/>
        <end position="173"/>
    </location>
</feature>
<evidence type="ECO:0000256" key="6">
    <source>
        <dbReference type="ARBA" id="ARBA00022825"/>
    </source>
</evidence>
<dbReference type="GO" id="GO:0006508">
    <property type="term" value="P:proteolysis"/>
    <property type="evidence" value="ECO:0007669"/>
    <property type="project" value="UniProtKB-KW"/>
</dbReference>
<dbReference type="InterPro" id="IPR018114">
    <property type="entry name" value="TRYPSIN_HIS"/>
</dbReference>
<dbReference type="GO" id="GO:0005576">
    <property type="term" value="C:extracellular region"/>
    <property type="evidence" value="ECO:0007669"/>
    <property type="project" value="UniProtKB-SubCell"/>
</dbReference>
<dbReference type="PROSITE" id="PS00134">
    <property type="entry name" value="TRYPSIN_HIS"/>
    <property type="match status" value="1"/>
</dbReference>
<keyword evidence="14" id="KW-1185">Reference proteome</keyword>
<dbReference type="InterPro" id="IPR031986">
    <property type="entry name" value="GD_N"/>
</dbReference>
<accession>A0A9P0PXF4</accession>
<keyword evidence="4 11" id="KW-0732">Signal</keyword>
<dbReference type="PROSITE" id="PS50240">
    <property type="entry name" value="TRYPSIN_DOM"/>
    <property type="match status" value="1"/>
</dbReference>
<evidence type="ECO:0000256" key="3">
    <source>
        <dbReference type="ARBA" id="ARBA00022670"/>
    </source>
</evidence>
<dbReference type="OrthoDB" id="238681at2759"/>
<dbReference type="Proteomes" id="UP001152888">
    <property type="component" value="Unassembled WGS sequence"/>
</dbReference>
<evidence type="ECO:0000256" key="7">
    <source>
        <dbReference type="ARBA" id="ARBA00023145"/>
    </source>
</evidence>
<dbReference type="PRINTS" id="PR00722">
    <property type="entry name" value="CHYMOTRYPSIN"/>
</dbReference>
<evidence type="ECO:0000313" key="13">
    <source>
        <dbReference type="EMBL" id="CAH2002622.1"/>
    </source>
</evidence>
<keyword evidence="8" id="KW-1015">Disulfide bond</keyword>
<dbReference type="FunFam" id="2.40.10.10:FF:000146">
    <property type="entry name" value="Serine protease 53"/>
    <property type="match status" value="1"/>
</dbReference>
<dbReference type="InterPro" id="IPR043504">
    <property type="entry name" value="Peptidase_S1_PA_chymotrypsin"/>
</dbReference>
<keyword evidence="3 9" id="KW-0645">Protease</keyword>
<dbReference type="InterPro" id="IPR033116">
    <property type="entry name" value="TRYPSIN_SER"/>
</dbReference>
<sequence>MLAAIFNYWLCLLLLGVLPSQSLSCQNQLPDSPCSSVFRYQCDDHVGLYGEIAFASPDSETVQLDIEFSVGNRVDGYNGKIELQGHHYKEKLIEDVVNHRTLSYKVFFPTWQDIPPKVSKISVNGNLICSGPKISMHQVQIVTTVNLQHRLRVQVQPLSENSVPEEGAQNQRPNRIGNDPPRRFESNLFNFQPRRPDVSGDDDVMPGVLSNPFNFRPKMPKDPTKVYGLNPFFAQENTQYTQDAPQDIQLATPSSITQVNIAIAPTSDVLGNFPENTTADAIIIDVPGKHDDRRIQNNLQYSSPKDRNTKRGTSSDAEKAISELISRNPFLSSLAANGDTSQEASGQNFNRPTTQRPQVKTSIPPQRRPEENNNLPGTRQTQIGVMPKINADTIPFEDTCGRAVTINQLVFHGGTVQKGAYPWLAALFWANSSAVSYTVSYKCSATLISQLHVVTAAHCVKRKNRGYDETLDAKDLLVKLGKLNIQEWTYSPGEKIIAPKSITVHPDYISSHSDADIAVLELIERIEFTTTIRPICLWSGPTNLEVVVGKLGTVVGWGMDENGNITTSEPRQVSLPVVSHEDCLSSSAIFATQVTGRTFCAGFRNGSGPCNGDSGSAFALQQNGRWMLRGIVSISVSEHATRHCDLSNYVIFTDASKYVDWLLSFFK</sequence>
<protein>
    <recommendedName>
        <fullName evidence="12">Peptidase S1 domain-containing protein</fullName>
    </recommendedName>
</protein>
<dbReference type="EMBL" id="CAKOFQ010007501">
    <property type="protein sequence ID" value="CAH2002622.1"/>
    <property type="molecule type" value="Genomic_DNA"/>
</dbReference>
<feature type="region of interest" description="Disordered" evidence="10">
    <location>
        <begin position="158"/>
        <end position="183"/>
    </location>
</feature>
<dbReference type="SUPFAM" id="SSF50494">
    <property type="entry name" value="Trypsin-like serine proteases"/>
    <property type="match status" value="1"/>
</dbReference>
<dbReference type="InterPro" id="IPR051333">
    <property type="entry name" value="CLIP_Serine_Protease"/>
</dbReference>
<evidence type="ECO:0000259" key="12">
    <source>
        <dbReference type="PROSITE" id="PS50240"/>
    </source>
</evidence>
<gene>
    <name evidence="13" type="ORF">ACAOBT_LOCUS26885</name>
</gene>
<feature type="region of interest" description="Disordered" evidence="10">
    <location>
        <begin position="334"/>
        <end position="380"/>
    </location>
</feature>
<dbReference type="PANTHER" id="PTHR24260">
    <property type="match status" value="1"/>
</dbReference>
<feature type="chain" id="PRO_5040182604" description="Peptidase S1 domain-containing protein" evidence="11">
    <location>
        <begin position="25"/>
        <end position="667"/>
    </location>
</feature>
<name>A0A9P0PXF4_ACAOB</name>
<proteinExistence type="predicted"/>
<dbReference type="Gene3D" id="2.40.10.10">
    <property type="entry name" value="Trypsin-like serine proteases"/>
    <property type="match status" value="1"/>
</dbReference>